<dbReference type="InterPro" id="IPR007685">
    <property type="entry name" value="RelA_SpoT"/>
</dbReference>
<reference evidence="3 4" key="1">
    <citation type="submission" date="2019-08" db="EMBL/GenBank/DDBJ databases">
        <authorList>
            <person name="Peeters C."/>
        </authorList>
    </citation>
    <scope>NUCLEOTIDE SEQUENCE [LARGE SCALE GENOMIC DNA]</scope>
    <source>
        <strain evidence="3 4">LMG 31119</strain>
    </source>
</reference>
<dbReference type="SUPFAM" id="SSF81301">
    <property type="entry name" value="Nucleotidyltransferase"/>
    <property type="match status" value="1"/>
</dbReference>
<name>A0ABY6WR25_9BURK</name>
<proteinExistence type="predicted"/>
<dbReference type="Pfam" id="PF04607">
    <property type="entry name" value="RelA_SpoT"/>
    <property type="match status" value="1"/>
</dbReference>
<organism evidence="3 4">
    <name type="scientific">Pandoraea pnomenusa</name>
    <dbReference type="NCBI Taxonomy" id="93220"/>
    <lineage>
        <taxon>Bacteria</taxon>
        <taxon>Pseudomonadati</taxon>
        <taxon>Pseudomonadota</taxon>
        <taxon>Betaproteobacteria</taxon>
        <taxon>Burkholderiales</taxon>
        <taxon>Burkholderiaceae</taxon>
        <taxon>Pandoraea</taxon>
    </lineage>
</organism>
<comment type="caution">
    <text evidence="3">The sequence shown here is derived from an EMBL/GenBank/DDBJ whole genome shotgun (WGS) entry which is preliminary data.</text>
</comment>
<evidence type="ECO:0000256" key="1">
    <source>
        <dbReference type="SAM" id="MobiDB-lite"/>
    </source>
</evidence>
<dbReference type="PANTHER" id="PTHR41773">
    <property type="entry name" value="GTP PYROPHOSPHATASE-RELATED"/>
    <property type="match status" value="1"/>
</dbReference>
<sequence>MKIGAKIQKSIDGCVEHFIINKHLFETILEQLNGHISRSPALKNHVHSVKWRVKDPEHLREKLIRKAQTSIETGVPYDITKDNLFSKINDLAGFRILHLYTTQIKDIDAALKDLFDEALFNLIEGPISRTWDDEYRQYFQSLGFGVKESPNLYTSTHYVIQANSRSGVTCEIQVRNLMEEVWGEVDHSINYPQKTHSATCREQIKVLARLTSSCSRLVDSIFTSHDEANPKANTEPAKKPLQGRRPRTK</sequence>
<evidence type="ECO:0000313" key="4">
    <source>
        <dbReference type="Proteomes" id="UP000361468"/>
    </source>
</evidence>
<feature type="region of interest" description="Disordered" evidence="1">
    <location>
        <begin position="225"/>
        <end position="249"/>
    </location>
</feature>
<dbReference type="InterPro" id="IPR043519">
    <property type="entry name" value="NT_sf"/>
</dbReference>
<evidence type="ECO:0000313" key="3">
    <source>
        <dbReference type="EMBL" id="VVE69784.1"/>
    </source>
</evidence>
<gene>
    <name evidence="3" type="ORF">PPN31119_03405</name>
</gene>
<protein>
    <recommendedName>
        <fullName evidence="2">RelA/SpoT domain-containing protein</fullName>
    </recommendedName>
</protein>
<dbReference type="Proteomes" id="UP000361468">
    <property type="component" value="Unassembled WGS sequence"/>
</dbReference>
<accession>A0ABY6WR25</accession>
<dbReference type="PANTHER" id="PTHR41773:SF1">
    <property type="entry name" value="RELA_SPOT DOMAIN-CONTAINING PROTEIN"/>
    <property type="match status" value="1"/>
</dbReference>
<evidence type="ECO:0000259" key="2">
    <source>
        <dbReference type="SMART" id="SM00954"/>
    </source>
</evidence>
<dbReference type="EMBL" id="CABPSO010000011">
    <property type="protein sequence ID" value="VVE69784.1"/>
    <property type="molecule type" value="Genomic_DNA"/>
</dbReference>
<dbReference type="RefSeq" id="WP_150646453.1">
    <property type="nucleotide sequence ID" value="NZ_CABPSO010000011.1"/>
</dbReference>
<dbReference type="Gene3D" id="3.30.460.10">
    <property type="entry name" value="Beta Polymerase, domain 2"/>
    <property type="match status" value="1"/>
</dbReference>
<dbReference type="CDD" id="cd05399">
    <property type="entry name" value="NT_Rel-Spo_like"/>
    <property type="match status" value="1"/>
</dbReference>
<keyword evidence="4" id="KW-1185">Reference proteome</keyword>
<dbReference type="SMART" id="SM00954">
    <property type="entry name" value="RelA_SpoT"/>
    <property type="match status" value="1"/>
</dbReference>
<feature type="domain" description="RelA/SpoT" evidence="2">
    <location>
        <begin position="51"/>
        <end position="197"/>
    </location>
</feature>